<evidence type="ECO:0000256" key="10">
    <source>
        <dbReference type="ARBA" id="ARBA00023004"/>
    </source>
</evidence>
<dbReference type="EC" id="2.1.1.192" evidence="12"/>
<evidence type="ECO:0000256" key="1">
    <source>
        <dbReference type="ARBA" id="ARBA00004496"/>
    </source>
</evidence>
<keyword evidence="3 12" id="KW-0963">Cytoplasm</keyword>
<keyword evidence="11 12" id="KW-0411">Iron-sulfur</keyword>
<evidence type="ECO:0000256" key="6">
    <source>
        <dbReference type="ARBA" id="ARBA00022679"/>
    </source>
</evidence>
<feature type="binding site" evidence="12">
    <location>
        <position position="294"/>
    </location>
    <ligand>
        <name>S-adenosyl-L-methionine</name>
        <dbReference type="ChEBI" id="CHEBI:59789"/>
    </ligand>
</feature>
<dbReference type="Gene3D" id="1.10.150.530">
    <property type="match status" value="1"/>
</dbReference>
<keyword evidence="7 12" id="KW-0949">S-adenosyl-L-methionine</keyword>
<dbReference type="OrthoDB" id="9793973at2"/>
<dbReference type="PANTHER" id="PTHR30544:SF5">
    <property type="entry name" value="RADICAL SAM CORE DOMAIN-CONTAINING PROTEIN"/>
    <property type="match status" value="1"/>
</dbReference>
<comment type="catalytic activity">
    <reaction evidence="12">
        <text>adenosine(2503) in 23S rRNA + 2 reduced [2Fe-2S]-[ferredoxin] + 2 S-adenosyl-L-methionine = 2-methyladenosine(2503) in 23S rRNA + 5'-deoxyadenosine + L-methionine + 2 oxidized [2Fe-2S]-[ferredoxin] + S-adenosyl-L-homocysteine</text>
        <dbReference type="Rhea" id="RHEA:42916"/>
        <dbReference type="Rhea" id="RHEA-COMP:10000"/>
        <dbReference type="Rhea" id="RHEA-COMP:10001"/>
        <dbReference type="Rhea" id="RHEA-COMP:10152"/>
        <dbReference type="Rhea" id="RHEA-COMP:10282"/>
        <dbReference type="ChEBI" id="CHEBI:17319"/>
        <dbReference type="ChEBI" id="CHEBI:33737"/>
        <dbReference type="ChEBI" id="CHEBI:33738"/>
        <dbReference type="ChEBI" id="CHEBI:57844"/>
        <dbReference type="ChEBI" id="CHEBI:57856"/>
        <dbReference type="ChEBI" id="CHEBI:59789"/>
        <dbReference type="ChEBI" id="CHEBI:74411"/>
        <dbReference type="ChEBI" id="CHEBI:74497"/>
        <dbReference type="EC" id="2.1.1.192"/>
    </reaction>
</comment>
<organism evidence="14 15">
    <name type="scientific">Dendrosporobacter quercicolus</name>
    <dbReference type="NCBI Taxonomy" id="146817"/>
    <lineage>
        <taxon>Bacteria</taxon>
        <taxon>Bacillati</taxon>
        <taxon>Bacillota</taxon>
        <taxon>Negativicutes</taxon>
        <taxon>Selenomonadales</taxon>
        <taxon>Sporomusaceae</taxon>
        <taxon>Dendrosporobacter</taxon>
    </lineage>
</organism>
<gene>
    <name evidence="12" type="primary">rlmN</name>
    <name evidence="14" type="ORF">SAMN04488502_101555</name>
</gene>
<dbReference type="Pfam" id="PF04055">
    <property type="entry name" value="Radical_SAM"/>
    <property type="match status" value="1"/>
</dbReference>
<keyword evidence="9 12" id="KW-0479">Metal-binding</keyword>
<dbReference type="GO" id="GO:0005737">
    <property type="term" value="C:cytoplasm"/>
    <property type="evidence" value="ECO:0007669"/>
    <property type="project" value="UniProtKB-SubCell"/>
</dbReference>
<comment type="miscellaneous">
    <text evidence="12">Reaction proceeds by a ping-pong mechanism involving intermediate methylation of a conserved cysteine residue.</text>
</comment>
<comment type="subcellular location">
    <subcellularLocation>
        <location evidence="1 12">Cytoplasm</location>
    </subcellularLocation>
</comment>
<evidence type="ECO:0000259" key="13">
    <source>
        <dbReference type="PROSITE" id="PS51918"/>
    </source>
</evidence>
<dbReference type="InterPro" id="IPR007197">
    <property type="entry name" value="rSAM"/>
</dbReference>
<evidence type="ECO:0000313" key="15">
    <source>
        <dbReference type="Proteomes" id="UP000214880"/>
    </source>
</evidence>
<comment type="function">
    <text evidence="12">Specifically methylates position 2 of adenine 2503 in 23S rRNA and position 2 of adenine 37 in tRNAs.</text>
</comment>
<dbReference type="EMBL" id="FNHB01000001">
    <property type="protein sequence ID" value="SDL68853.1"/>
    <property type="molecule type" value="Genomic_DNA"/>
</dbReference>
<feature type="binding site" evidence="12">
    <location>
        <position position="195"/>
    </location>
    <ligand>
        <name>S-adenosyl-L-methionine</name>
        <dbReference type="ChEBI" id="CHEBI:59789"/>
    </ligand>
</feature>
<dbReference type="AlphaFoldDB" id="A0A1G9M412"/>
<dbReference type="SUPFAM" id="SSF102114">
    <property type="entry name" value="Radical SAM enzymes"/>
    <property type="match status" value="1"/>
</dbReference>
<dbReference type="SFLD" id="SFLDS00029">
    <property type="entry name" value="Radical_SAM"/>
    <property type="match status" value="1"/>
</dbReference>
<protein>
    <recommendedName>
        <fullName evidence="12">Probable dual-specificity RNA methyltransferase RlmN</fullName>
        <ecNumber evidence="12">2.1.1.192</ecNumber>
    </recommendedName>
    <alternativeName>
        <fullName evidence="12">23S rRNA (adenine(2503)-C(2))-methyltransferase</fullName>
    </alternativeName>
    <alternativeName>
        <fullName evidence="12">23S rRNA m2A2503 methyltransferase</fullName>
    </alternativeName>
    <alternativeName>
        <fullName evidence="12">Ribosomal RNA large subunit methyltransferase N</fullName>
    </alternativeName>
    <alternativeName>
        <fullName evidence="12">tRNA (adenine(37)-C(2))-methyltransferase</fullName>
    </alternativeName>
    <alternativeName>
        <fullName evidence="12">tRNA m2A37 methyltransferase</fullName>
    </alternativeName>
</protein>
<evidence type="ECO:0000256" key="12">
    <source>
        <dbReference type="HAMAP-Rule" id="MF_01849"/>
    </source>
</evidence>
<keyword evidence="12" id="KW-1015">Disulfide bond</keyword>
<evidence type="ECO:0000256" key="5">
    <source>
        <dbReference type="ARBA" id="ARBA00022603"/>
    </source>
</evidence>
<dbReference type="GO" id="GO:0002935">
    <property type="term" value="F:tRNA (adenine(37)-C2)-methyltransferase activity"/>
    <property type="evidence" value="ECO:0007669"/>
    <property type="project" value="UniProtKB-UniRule"/>
</dbReference>
<dbReference type="InterPro" id="IPR058240">
    <property type="entry name" value="rSAM_sf"/>
</dbReference>
<dbReference type="PANTHER" id="PTHR30544">
    <property type="entry name" value="23S RRNA METHYLTRANSFERASE"/>
    <property type="match status" value="1"/>
</dbReference>
<keyword evidence="10 12" id="KW-0408">Iron</keyword>
<evidence type="ECO:0000256" key="8">
    <source>
        <dbReference type="ARBA" id="ARBA00022694"/>
    </source>
</evidence>
<dbReference type="SFLD" id="SFLDF00275">
    <property type="entry name" value="adenosine_C2_methyltransferase"/>
    <property type="match status" value="1"/>
</dbReference>
<dbReference type="Proteomes" id="UP000214880">
    <property type="component" value="Unassembled WGS sequence"/>
</dbReference>
<evidence type="ECO:0000313" key="14">
    <source>
        <dbReference type="EMBL" id="SDL68853.1"/>
    </source>
</evidence>
<accession>A0A1G9M412</accession>
<dbReference type="GO" id="GO:0019843">
    <property type="term" value="F:rRNA binding"/>
    <property type="evidence" value="ECO:0007669"/>
    <property type="project" value="UniProtKB-UniRule"/>
</dbReference>
<dbReference type="Pfam" id="PF21016">
    <property type="entry name" value="RlmN_N"/>
    <property type="match status" value="1"/>
</dbReference>
<dbReference type="GO" id="GO:0000049">
    <property type="term" value="F:tRNA binding"/>
    <property type="evidence" value="ECO:0007669"/>
    <property type="project" value="UniProtKB-UniRule"/>
</dbReference>
<evidence type="ECO:0000256" key="4">
    <source>
        <dbReference type="ARBA" id="ARBA00022552"/>
    </source>
</evidence>
<keyword evidence="2 12" id="KW-0004">4Fe-4S</keyword>
<dbReference type="NCBIfam" id="TIGR00048">
    <property type="entry name" value="rRNA_mod_RlmN"/>
    <property type="match status" value="1"/>
</dbReference>
<sequence>MKKINLFGLFAEDIAELLAPLELPKYRSKQVVEWLYQRDAASFAEMTNLPVTVRALLEQTFSIHQPVLKAQQNSQDGKTSKYLLEFADGEAVETVLMRQPYGNSVCVSSQVGCGMGCVFCASTLQGVIRNLNAGEMLAQVLYIRKILGFSHQTVNNIVIMGSGEPLANYDQVLQFIRLCHQEYCLHLSYRSITLSTSGIVPAMDRLGAEGLPLTLAISLHAPEDTLRSKLMPVNQRYSVREVVAAGDRYAQNTGRRVTYEYALIDGWNDQPVQARQLASLLSGRLCNVNLIPVNAVPERGLARPAPARIESFARILTDRHIAVTVRREMGADIQAACGQLRNKAGKTIH</sequence>
<proteinExistence type="inferred from homology"/>
<dbReference type="CDD" id="cd01335">
    <property type="entry name" value="Radical_SAM"/>
    <property type="match status" value="1"/>
</dbReference>
<dbReference type="FunFam" id="3.20.20.70:FF:000014">
    <property type="entry name" value="Probable dual-specificity RNA methyltransferase RlmN"/>
    <property type="match status" value="1"/>
</dbReference>
<feature type="binding site" evidence="12">
    <location>
        <position position="120"/>
    </location>
    <ligand>
        <name>[4Fe-4S] cluster</name>
        <dbReference type="ChEBI" id="CHEBI:49883"/>
        <note>4Fe-4S-S-AdoMet</note>
    </ligand>
</feature>
<dbReference type="GO" id="GO:0070040">
    <property type="term" value="F:rRNA (adenine(2503)-C2-)-methyltransferase activity"/>
    <property type="evidence" value="ECO:0007669"/>
    <property type="project" value="UniProtKB-UniRule"/>
</dbReference>
<dbReference type="InterPro" id="IPR027492">
    <property type="entry name" value="RNA_MTrfase_RlmN"/>
</dbReference>
<comment type="cofactor">
    <cofactor evidence="12">
        <name>[4Fe-4S] cluster</name>
        <dbReference type="ChEBI" id="CHEBI:49883"/>
    </cofactor>
    <text evidence="12">Binds 1 [4Fe-4S] cluster. The cluster is coordinated with 3 cysteines and an exchangeable S-adenosyl-L-methionine.</text>
</comment>
<dbReference type="STRING" id="146817.SAMN04488502_101555"/>
<feature type="active site" description="Proton acceptor" evidence="12">
    <location>
        <position position="93"/>
    </location>
</feature>
<dbReference type="GO" id="GO:0070475">
    <property type="term" value="P:rRNA base methylation"/>
    <property type="evidence" value="ECO:0007669"/>
    <property type="project" value="UniProtKB-UniRule"/>
</dbReference>
<feature type="binding site" evidence="12">
    <location>
        <begin position="218"/>
        <end position="220"/>
    </location>
    <ligand>
        <name>S-adenosyl-L-methionine</name>
        <dbReference type="ChEBI" id="CHEBI:59789"/>
    </ligand>
</feature>
<dbReference type="InterPro" id="IPR040072">
    <property type="entry name" value="Methyltransferase_A"/>
</dbReference>
<keyword evidence="4 12" id="KW-0698">rRNA processing</keyword>
<dbReference type="SFLD" id="SFLDG01062">
    <property type="entry name" value="methyltransferase_(Class_A)"/>
    <property type="match status" value="1"/>
</dbReference>
<dbReference type="PIRSF" id="PIRSF006004">
    <property type="entry name" value="CHP00048"/>
    <property type="match status" value="1"/>
</dbReference>
<comment type="similarity">
    <text evidence="12">Belongs to the radical SAM superfamily. RlmN family.</text>
</comment>
<evidence type="ECO:0000256" key="9">
    <source>
        <dbReference type="ARBA" id="ARBA00022723"/>
    </source>
</evidence>
<feature type="binding site" evidence="12">
    <location>
        <position position="113"/>
    </location>
    <ligand>
        <name>[4Fe-4S] cluster</name>
        <dbReference type="ChEBI" id="CHEBI:49883"/>
        <note>4Fe-4S-S-AdoMet</note>
    </ligand>
</feature>
<dbReference type="InterPro" id="IPR013785">
    <property type="entry name" value="Aldolase_TIM"/>
</dbReference>
<keyword evidence="15" id="KW-1185">Reference proteome</keyword>
<name>A0A1G9M412_9FIRM</name>
<dbReference type="GO" id="GO:0046872">
    <property type="term" value="F:metal ion binding"/>
    <property type="evidence" value="ECO:0007669"/>
    <property type="project" value="UniProtKB-KW"/>
</dbReference>
<feature type="binding site" evidence="12">
    <location>
        <begin position="163"/>
        <end position="164"/>
    </location>
    <ligand>
        <name>S-adenosyl-L-methionine</name>
        <dbReference type="ChEBI" id="CHEBI:59789"/>
    </ligand>
</feature>
<dbReference type="GO" id="GO:0051539">
    <property type="term" value="F:4 iron, 4 sulfur cluster binding"/>
    <property type="evidence" value="ECO:0007669"/>
    <property type="project" value="UniProtKB-UniRule"/>
</dbReference>
<keyword evidence="8 12" id="KW-0819">tRNA processing</keyword>
<evidence type="ECO:0000256" key="7">
    <source>
        <dbReference type="ARBA" id="ARBA00022691"/>
    </source>
</evidence>
<dbReference type="PROSITE" id="PS51918">
    <property type="entry name" value="RADICAL_SAM"/>
    <property type="match status" value="1"/>
</dbReference>
<dbReference type="InterPro" id="IPR048641">
    <property type="entry name" value="RlmN_N"/>
</dbReference>
<dbReference type="InterPro" id="IPR004383">
    <property type="entry name" value="rRNA_lsu_MTrfase_RlmN/Cfr"/>
</dbReference>
<dbReference type="HAMAP" id="MF_01849">
    <property type="entry name" value="RNA_methyltr_RlmN"/>
    <property type="match status" value="1"/>
</dbReference>
<dbReference type="GO" id="GO:0030488">
    <property type="term" value="P:tRNA methylation"/>
    <property type="evidence" value="ECO:0007669"/>
    <property type="project" value="UniProtKB-UniRule"/>
</dbReference>
<keyword evidence="5 12" id="KW-0489">Methyltransferase</keyword>
<reference evidence="14 15" key="1">
    <citation type="submission" date="2016-10" db="EMBL/GenBank/DDBJ databases">
        <authorList>
            <person name="de Groot N.N."/>
        </authorList>
    </citation>
    <scope>NUCLEOTIDE SEQUENCE [LARGE SCALE GENOMIC DNA]</scope>
    <source>
        <strain evidence="14 15">DSM 1736</strain>
    </source>
</reference>
<feature type="domain" description="Radical SAM core" evidence="13">
    <location>
        <begin position="99"/>
        <end position="332"/>
    </location>
</feature>
<evidence type="ECO:0000256" key="11">
    <source>
        <dbReference type="ARBA" id="ARBA00023014"/>
    </source>
</evidence>
<comment type="catalytic activity">
    <reaction evidence="12">
        <text>adenosine(37) in tRNA + 2 reduced [2Fe-2S]-[ferredoxin] + 2 S-adenosyl-L-methionine = 2-methyladenosine(37) in tRNA + 5'-deoxyadenosine + L-methionine + 2 oxidized [2Fe-2S]-[ferredoxin] + S-adenosyl-L-homocysteine</text>
        <dbReference type="Rhea" id="RHEA:43332"/>
        <dbReference type="Rhea" id="RHEA-COMP:10000"/>
        <dbReference type="Rhea" id="RHEA-COMP:10001"/>
        <dbReference type="Rhea" id="RHEA-COMP:10162"/>
        <dbReference type="Rhea" id="RHEA-COMP:10485"/>
        <dbReference type="ChEBI" id="CHEBI:17319"/>
        <dbReference type="ChEBI" id="CHEBI:33737"/>
        <dbReference type="ChEBI" id="CHEBI:33738"/>
        <dbReference type="ChEBI" id="CHEBI:57844"/>
        <dbReference type="ChEBI" id="CHEBI:57856"/>
        <dbReference type="ChEBI" id="CHEBI:59789"/>
        <dbReference type="ChEBI" id="CHEBI:74411"/>
        <dbReference type="ChEBI" id="CHEBI:74497"/>
        <dbReference type="EC" id="2.1.1.192"/>
    </reaction>
</comment>
<feature type="binding site" evidence="12">
    <location>
        <position position="117"/>
    </location>
    <ligand>
        <name>[4Fe-4S] cluster</name>
        <dbReference type="ChEBI" id="CHEBI:49883"/>
        <note>4Fe-4S-S-AdoMet</note>
    </ligand>
</feature>
<evidence type="ECO:0000256" key="3">
    <source>
        <dbReference type="ARBA" id="ARBA00022490"/>
    </source>
</evidence>
<dbReference type="Gene3D" id="3.20.20.70">
    <property type="entry name" value="Aldolase class I"/>
    <property type="match status" value="1"/>
</dbReference>
<evidence type="ECO:0000256" key="2">
    <source>
        <dbReference type="ARBA" id="ARBA00022485"/>
    </source>
</evidence>
<dbReference type="RefSeq" id="WP_092068033.1">
    <property type="nucleotide sequence ID" value="NZ_FNHB01000001.1"/>
</dbReference>
<feature type="active site" description="S-methylcysteine intermediate" evidence="12">
    <location>
        <position position="337"/>
    </location>
</feature>
<keyword evidence="6 12" id="KW-0808">Transferase</keyword>
<comment type="caution">
    <text evidence="12">Lacks conserved residue(s) required for the propagation of feature annotation.</text>
</comment>